<dbReference type="InterPro" id="IPR051054">
    <property type="entry name" value="SorC_transcr_regulators"/>
</dbReference>
<dbReference type="AlphaFoldDB" id="A0A143Y5S5"/>
<dbReference type="Gene3D" id="1.10.10.10">
    <property type="entry name" value="Winged helix-like DNA-binding domain superfamily/Winged helix DNA-binding domain"/>
    <property type="match status" value="1"/>
</dbReference>
<dbReference type="SUPFAM" id="SSF46785">
    <property type="entry name" value="Winged helix' DNA-binding domain"/>
    <property type="match status" value="1"/>
</dbReference>
<gene>
    <name evidence="7" type="ORF">Tpal_212</name>
</gene>
<feature type="domain" description="Sugar-binding" evidence="5">
    <location>
        <begin position="97"/>
        <end position="341"/>
    </location>
</feature>
<dbReference type="PANTHER" id="PTHR34294:SF5">
    <property type="entry name" value="CENTRAL GLYCOLYTIC GENES REGULATOR"/>
    <property type="match status" value="1"/>
</dbReference>
<organism evidence="7 8">
    <name type="scientific">Trichococcus palustris</name>
    <dbReference type="NCBI Taxonomy" id="140314"/>
    <lineage>
        <taxon>Bacteria</taxon>
        <taxon>Bacillati</taxon>
        <taxon>Bacillota</taxon>
        <taxon>Bacilli</taxon>
        <taxon>Lactobacillales</taxon>
        <taxon>Carnobacteriaceae</taxon>
        <taxon>Trichococcus</taxon>
    </lineage>
</organism>
<keyword evidence="4" id="KW-0804">Transcription</keyword>
<feature type="domain" description="CggR N-terminal DNA binding" evidence="6">
    <location>
        <begin position="18"/>
        <end position="88"/>
    </location>
</feature>
<dbReference type="Gene3D" id="3.40.50.1360">
    <property type="match status" value="1"/>
</dbReference>
<keyword evidence="8" id="KW-1185">Reference proteome</keyword>
<dbReference type="GO" id="GO:0030246">
    <property type="term" value="F:carbohydrate binding"/>
    <property type="evidence" value="ECO:0007669"/>
    <property type="project" value="InterPro"/>
</dbReference>
<name>A0A143Y5S5_9LACT</name>
<accession>A0A143Y5S5</accession>
<dbReference type="InterPro" id="IPR036388">
    <property type="entry name" value="WH-like_DNA-bd_sf"/>
</dbReference>
<dbReference type="InterPro" id="IPR036390">
    <property type="entry name" value="WH_DNA-bd_sf"/>
</dbReference>
<evidence type="ECO:0000256" key="3">
    <source>
        <dbReference type="ARBA" id="ARBA00023125"/>
    </source>
</evidence>
<evidence type="ECO:0000313" key="7">
    <source>
        <dbReference type="EMBL" id="CZQ81536.1"/>
    </source>
</evidence>
<dbReference type="EMBL" id="FJNE01000001">
    <property type="protein sequence ID" value="CZQ81536.1"/>
    <property type="molecule type" value="Genomic_DNA"/>
</dbReference>
<dbReference type="InterPro" id="IPR048715">
    <property type="entry name" value="CggR_N"/>
</dbReference>
<proteinExistence type="inferred from homology"/>
<dbReference type="STRING" id="140314.SAMN04488076_10279"/>
<reference evidence="7 8" key="1">
    <citation type="submission" date="2016-02" db="EMBL/GenBank/DDBJ databases">
        <authorList>
            <person name="Wen L."/>
            <person name="He K."/>
            <person name="Yang H."/>
        </authorList>
    </citation>
    <scope>NUCLEOTIDE SEQUENCE [LARGE SCALE GENOMIC DNA]</scope>
    <source>
        <strain evidence="7">Trichococcus palustris</strain>
    </source>
</reference>
<evidence type="ECO:0000256" key="4">
    <source>
        <dbReference type="ARBA" id="ARBA00023163"/>
    </source>
</evidence>
<dbReference type="Pfam" id="PF21715">
    <property type="entry name" value="CggR_N"/>
    <property type="match status" value="1"/>
</dbReference>
<sequence>MEESISVLQQVVPDIMTVLINRYHILRSINMYAPVGRRILSEKVSLSERTLRTETDFLRKQGLLSSSQSGMQLTPKGEKVYLELELFMGILFKMNPKEKALADYLNIQFCRIVLGDSDLDATVLDEMGKEASKGLNMLLPAGDYIVAVAGGNTMARAAAHFSPELSGNRKFVFVPTRGGLGESMSIQANSVSDLMAQSVGGENMALFVPDNLSEQAYATMKSEPSIKHTLEVMKKANCLLYSIGNAKVMMDRRKMSPEEIAFLNEKNAVGEAFGCYFNENGEIVYRLSRFGLQIEEIDKIPYEMAIAGGQSKAKAIKAFMKLAPHQTWLITDMGAANLILKGITL</sequence>
<protein>
    <submittedName>
        <fullName evidence="7">Uncharacterized protein</fullName>
    </submittedName>
</protein>
<dbReference type="Proteomes" id="UP000242754">
    <property type="component" value="Unassembled WGS sequence"/>
</dbReference>
<evidence type="ECO:0000256" key="1">
    <source>
        <dbReference type="ARBA" id="ARBA00010466"/>
    </source>
</evidence>
<dbReference type="InterPro" id="IPR007324">
    <property type="entry name" value="Sugar-bd_dom_put"/>
</dbReference>
<evidence type="ECO:0000259" key="6">
    <source>
        <dbReference type="Pfam" id="PF21715"/>
    </source>
</evidence>
<keyword evidence="2" id="KW-0805">Transcription regulation</keyword>
<dbReference type="InterPro" id="IPR037171">
    <property type="entry name" value="NagB/RpiA_transferase-like"/>
</dbReference>
<dbReference type="Pfam" id="PF04198">
    <property type="entry name" value="Sugar-bind"/>
    <property type="match status" value="1"/>
</dbReference>
<dbReference type="OrthoDB" id="9793820at2"/>
<keyword evidence="3" id="KW-0238">DNA-binding</keyword>
<evidence type="ECO:0000313" key="8">
    <source>
        <dbReference type="Proteomes" id="UP000242754"/>
    </source>
</evidence>
<evidence type="ECO:0000256" key="2">
    <source>
        <dbReference type="ARBA" id="ARBA00023015"/>
    </source>
</evidence>
<dbReference type="GO" id="GO:0003677">
    <property type="term" value="F:DNA binding"/>
    <property type="evidence" value="ECO:0007669"/>
    <property type="project" value="UniProtKB-KW"/>
</dbReference>
<dbReference type="PANTHER" id="PTHR34294">
    <property type="entry name" value="TRANSCRIPTIONAL REGULATOR-RELATED"/>
    <property type="match status" value="1"/>
</dbReference>
<dbReference type="SUPFAM" id="SSF100950">
    <property type="entry name" value="NagB/RpiA/CoA transferase-like"/>
    <property type="match status" value="1"/>
</dbReference>
<dbReference type="RefSeq" id="WP_087030140.1">
    <property type="nucleotide sequence ID" value="NZ_FJNE01000001.1"/>
</dbReference>
<comment type="similarity">
    <text evidence="1">Belongs to the SorC transcriptional regulatory family.</text>
</comment>
<evidence type="ECO:0000259" key="5">
    <source>
        <dbReference type="Pfam" id="PF04198"/>
    </source>
</evidence>